<dbReference type="EMBL" id="JPRH01000004">
    <property type="protein sequence ID" value="KFF12347.1"/>
    <property type="molecule type" value="Genomic_DNA"/>
</dbReference>
<evidence type="ECO:0000313" key="1">
    <source>
        <dbReference type="EMBL" id="KFF12347.1"/>
    </source>
</evidence>
<reference evidence="1 2" key="1">
    <citation type="submission" date="2014-07" db="EMBL/GenBank/DDBJ databases">
        <title>Genome of Chryseobacterium soli DSM 19298.</title>
        <authorList>
            <person name="Stropko S.J."/>
            <person name="Pipes S.E."/>
            <person name="Newman J."/>
        </authorList>
    </citation>
    <scope>NUCLEOTIDE SEQUENCE [LARGE SCALE GENOMIC DNA]</scope>
    <source>
        <strain evidence="1 2">DSM 19298</strain>
    </source>
</reference>
<organism evidence="1 2">
    <name type="scientific">Chryseobacterium soli</name>
    <dbReference type="NCBI Taxonomy" id="445961"/>
    <lineage>
        <taxon>Bacteria</taxon>
        <taxon>Pseudomonadati</taxon>
        <taxon>Bacteroidota</taxon>
        <taxon>Flavobacteriia</taxon>
        <taxon>Flavobacteriales</taxon>
        <taxon>Weeksellaceae</taxon>
        <taxon>Chryseobacterium group</taxon>
        <taxon>Chryseobacterium</taxon>
    </lineage>
</organism>
<sequence length="83" mass="10087">MLYINTQTEKSQITNTYNVIRYKEMKIFWLNSDKKNSINDNDKMKLINKRRKEKGQKSLFEYKMNDTIQVKLKKGVFNVNYIE</sequence>
<proteinExistence type="predicted"/>
<protein>
    <submittedName>
        <fullName evidence="1">Uncharacterized protein</fullName>
    </submittedName>
</protein>
<gene>
    <name evidence="1" type="ORF">IW15_12385</name>
</gene>
<name>A0A086A6N3_9FLAO</name>
<dbReference type="STRING" id="445961.IW15_12385"/>
<dbReference type="AlphaFoldDB" id="A0A086A6N3"/>
<keyword evidence="2" id="KW-1185">Reference proteome</keyword>
<dbReference type="Proteomes" id="UP000028705">
    <property type="component" value="Unassembled WGS sequence"/>
</dbReference>
<evidence type="ECO:0000313" key="2">
    <source>
        <dbReference type="Proteomes" id="UP000028705"/>
    </source>
</evidence>
<accession>A0A086A6N3</accession>
<comment type="caution">
    <text evidence="1">The sequence shown here is derived from an EMBL/GenBank/DDBJ whole genome shotgun (WGS) entry which is preliminary data.</text>
</comment>